<organism evidence="5 6">
    <name type="scientific">Corynebacterium canis</name>
    <dbReference type="NCBI Taxonomy" id="679663"/>
    <lineage>
        <taxon>Bacteria</taxon>
        <taxon>Bacillati</taxon>
        <taxon>Actinomycetota</taxon>
        <taxon>Actinomycetes</taxon>
        <taxon>Mycobacteriales</taxon>
        <taxon>Corynebacteriaceae</taxon>
        <taxon>Corynebacterium</taxon>
    </lineage>
</organism>
<feature type="compositionally biased region" description="Basic and acidic residues" evidence="4">
    <location>
        <begin position="137"/>
        <end position="156"/>
    </location>
</feature>
<proteinExistence type="inferred from homology"/>
<sequence length="163" mass="18890">MAKKKKKAVDNPVIATNRRARHDYHILETYECGVALVGTEIKALREGKVTLNDAFATIDDGEVWLRHLHIPEYSHGSWMNHSPRRSRKLLLHRREIDAIMGKVRDGNRTLIPLKLYFKNGRLKVELGLGQGKQNYDKRQDLKRRAAERDVTRELGRRVKGMRG</sequence>
<dbReference type="GO" id="GO:0070929">
    <property type="term" value="P:trans-translation"/>
    <property type="evidence" value="ECO:0007669"/>
    <property type="project" value="UniProtKB-UniRule"/>
</dbReference>
<comment type="similarity">
    <text evidence="3">Belongs to the SmpB family.</text>
</comment>
<dbReference type="PROSITE" id="PS01317">
    <property type="entry name" value="SSRP"/>
    <property type="match status" value="1"/>
</dbReference>
<comment type="function">
    <text evidence="3">Required for rescue of stalled ribosomes mediated by trans-translation. Binds to transfer-messenger RNA (tmRNA), required for stable association of tmRNA with ribosomes. tmRNA and SmpB together mimic tRNA shape, replacing the anticodon stem-loop with SmpB. tmRNA is encoded by the ssrA gene; the 2 termini fold to resemble tRNA(Ala) and it encodes a 'tag peptide', a short internal open reading frame. During trans-translation Ala-aminoacylated tmRNA acts like a tRNA, entering the A-site of stalled ribosomes, displacing the stalled mRNA. The ribosome then switches to translate the ORF on the tmRNA; the nascent peptide is terminated with the 'tag peptide' encoded by the tmRNA and targeted for degradation. The ribosome is freed to recommence translation, which seems to be the essential function of trans-translation.</text>
</comment>
<dbReference type="OrthoDB" id="9805462at2"/>
<keyword evidence="6" id="KW-1185">Reference proteome</keyword>
<dbReference type="Pfam" id="PF01668">
    <property type="entry name" value="SmpB"/>
    <property type="match status" value="1"/>
</dbReference>
<reference evidence="5 6" key="1">
    <citation type="submission" date="2019-08" db="EMBL/GenBank/DDBJ databases">
        <authorList>
            <person name="Lei W."/>
        </authorList>
    </citation>
    <scope>NUCLEOTIDE SEQUENCE [LARGE SCALE GENOMIC DNA]</scope>
    <source>
        <strain evidence="5 6">CCUG 58627</strain>
    </source>
</reference>
<dbReference type="AlphaFoldDB" id="A0A5C5U4P2"/>
<dbReference type="NCBIfam" id="NF003843">
    <property type="entry name" value="PRK05422.1"/>
    <property type="match status" value="1"/>
</dbReference>
<dbReference type="GO" id="GO:0070930">
    <property type="term" value="P:trans-translation-dependent protein tagging"/>
    <property type="evidence" value="ECO:0007669"/>
    <property type="project" value="TreeGrafter"/>
</dbReference>
<dbReference type="EMBL" id="VOHM01000031">
    <property type="protein sequence ID" value="TWT21037.1"/>
    <property type="molecule type" value="Genomic_DNA"/>
</dbReference>
<keyword evidence="1 3" id="KW-0963">Cytoplasm</keyword>
<feature type="region of interest" description="Disordered" evidence="4">
    <location>
        <begin position="137"/>
        <end position="163"/>
    </location>
</feature>
<dbReference type="Gene3D" id="2.40.280.10">
    <property type="match status" value="1"/>
</dbReference>
<dbReference type="GO" id="GO:0005829">
    <property type="term" value="C:cytosol"/>
    <property type="evidence" value="ECO:0007669"/>
    <property type="project" value="TreeGrafter"/>
</dbReference>
<dbReference type="HAMAP" id="MF_00023">
    <property type="entry name" value="SmpB"/>
    <property type="match status" value="1"/>
</dbReference>
<evidence type="ECO:0000256" key="1">
    <source>
        <dbReference type="ARBA" id="ARBA00022490"/>
    </source>
</evidence>
<evidence type="ECO:0000313" key="5">
    <source>
        <dbReference type="EMBL" id="TWT21037.1"/>
    </source>
</evidence>
<dbReference type="CDD" id="cd09294">
    <property type="entry name" value="SmpB"/>
    <property type="match status" value="1"/>
</dbReference>
<keyword evidence="2 3" id="KW-0694">RNA-binding</keyword>
<dbReference type="SUPFAM" id="SSF74982">
    <property type="entry name" value="Small protein B (SmpB)"/>
    <property type="match status" value="1"/>
</dbReference>
<evidence type="ECO:0000256" key="2">
    <source>
        <dbReference type="ARBA" id="ARBA00022884"/>
    </source>
</evidence>
<dbReference type="Proteomes" id="UP000320791">
    <property type="component" value="Unassembled WGS sequence"/>
</dbReference>
<evidence type="ECO:0000256" key="4">
    <source>
        <dbReference type="SAM" id="MobiDB-lite"/>
    </source>
</evidence>
<dbReference type="InterPro" id="IPR020081">
    <property type="entry name" value="SsrA-bd_prot_CS"/>
</dbReference>
<accession>A0A5C5U4P2</accession>
<comment type="subcellular location">
    <subcellularLocation>
        <location evidence="3">Cytoplasm</location>
    </subcellularLocation>
    <text evidence="3">The tmRNA-SmpB complex associates with stalled 70S ribosomes.</text>
</comment>
<gene>
    <name evidence="3 5" type="primary">smpB</name>
    <name evidence="5" type="ORF">FRX94_11385</name>
</gene>
<protein>
    <recommendedName>
        <fullName evidence="3">SsrA-binding protein</fullName>
    </recommendedName>
    <alternativeName>
        <fullName evidence="3">Small protein B</fullName>
    </alternativeName>
</protein>
<evidence type="ECO:0000256" key="3">
    <source>
        <dbReference type="HAMAP-Rule" id="MF_00023"/>
    </source>
</evidence>
<dbReference type="PANTHER" id="PTHR30308:SF2">
    <property type="entry name" value="SSRA-BINDING PROTEIN"/>
    <property type="match status" value="1"/>
</dbReference>
<dbReference type="InterPro" id="IPR000037">
    <property type="entry name" value="SsrA-bd_prot"/>
</dbReference>
<dbReference type="InterPro" id="IPR023620">
    <property type="entry name" value="SmpB"/>
</dbReference>
<dbReference type="GO" id="GO:0003723">
    <property type="term" value="F:RNA binding"/>
    <property type="evidence" value="ECO:0007669"/>
    <property type="project" value="UniProtKB-UniRule"/>
</dbReference>
<dbReference type="PANTHER" id="PTHR30308">
    <property type="entry name" value="TMRNA-BINDING COMPONENT OF TRANS-TRANSLATION TAGGING COMPLEX"/>
    <property type="match status" value="1"/>
</dbReference>
<name>A0A5C5U4P2_9CORY</name>
<comment type="caution">
    <text evidence="5">The sequence shown here is derived from an EMBL/GenBank/DDBJ whole genome shotgun (WGS) entry which is preliminary data.</text>
</comment>
<dbReference type="NCBIfam" id="TIGR00086">
    <property type="entry name" value="smpB"/>
    <property type="match status" value="1"/>
</dbReference>
<evidence type="ECO:0000313" key="6">
    <source>
        <dbReference type="Proteomes" id="UP000320791"/>
    </source>
</evidence>
<dbReference type="RefSeq" id="WP_146325467.1">
    <property type="nucleotide sequence ID" value="NZ_BAABLR010000025.1"/>
</dbReference>